<organism evidence="1 2">
    <name type="scientific">Ixodes persulcatus</name>
    <name type="common">Taiga tick</name>
    <dbReference type="NCBI Taxonomy" id="34615"/>
    <lineage>
        <taxon>Eukaryota</taxon>
        <taxon>Metazoa</taxon>
        <taxon>Ecdysozoa</taxon>
        <taxon>Arthropoda</taxon>
        <taxon>Chelicerata</taxon>
        <taxon>Arachnida</taxon>
        <taxon>Acari</taxon>
        <taxon>Parasitiformes</taxon>
        <taxon>Ixodida</taxon>
        <taxon>Ixodoidea</taxon>
        <taxon>Ixodidae</taxon>
        <taxon>Ixodinae</taxon>
        <taxon>Ixodes</taxon>
    </lineage>
</organism>
<evidence type="ECO:0000313" key="2">
    <source>
        <dbReference type="Proteomes" id="UP000805193"/>
    </source>
</evidence>
<protein>
    <submittedName>
        <fullName evidence="1">Uncharacterized protein</fullName>
    </submittedName>
</protein>
<proteinExistence type="predicted"/>
<dbReference type="EMBL" id="JABSTQ010011052">
    <property type="protein sequence ID" value="KAG0415598.1"/>
    <property type="molecule type" value="Genomic_DNA"/>
</dbReference>
<name>A0AC60P8U7_IXOPE</name>
<gene>
    <name evidence="1" type="ORF">HPB47_007214</name>
</gene>
<evidence type="ECO:0000313" key="1">
    <source>
        <dbReference type="EMBL" id="KAG0415598.1"/>
    </source>
</evidence>
<accession>A0AC60P8U7</accession>
<dbReference type="Proteomes" id="UP000805193">
    <property type="component" value="Unassembled WGS sequence"/>
</dbReference>
<sequence>MAFVVVNRQGNSIASGSLRTSEAEVGEEAAIALAMTASTKIKYESAILKSGFRNDARTGKIYLIWAPAHSGLAGNECAHNAARGFTDRADIDPNTTFAHSITQVEQWETVLLSSDPADQNWAIQLAEATARAQGLLADV</sequence>
<reference evidence="1 2" key="1">
    <citation type="journal article" date="2020" name="Cell">
        <title>Large-Scale Comparative Analyses of Tick Genomes Elucidate Their Genetic Diversity and Vector Capacities.</title>
        <authorList>
            <consortium name="Tick Genome and Microbiome Consortium (TIGMIC)"/>
            <person name="Jia N."/>
            <person name="Wang J."/>
            <person name="Shi W."/>
            <person name="Du L."/>
            <person name="Sun Y."/>
            <person name="Zhan W."/>
            <person name="Jiang J.F."/>
            <person name="Wang Q."/>
            <person name="Zhang B."/>
            <person name="Ji P."/>
            <person name="Bell-Sakyi L."/>
            <person name="Cui X.M."/>
            <person name="Yuan T.T."/>
            <person name="Jiang B.G."/>
            <person name="Yang W.F."/>
            <person name="Lam T.T."/>
            <person name="Chang Q.C."/>
            <person name="Ding S.J."/>
            <person name="Wang X.J."/>
            <person name="Zhu J.G."/>
            <person name="Ruan X.D."/>
            <person name="Zhao L."/>
            <person name="Wei J.T."/>
            <person name="Ye R.Z."/>
            <person name="Que T.C."/>
            <person name="Du C.H."/>
            <person name="Zhou Y.H."/>
            <person name="Cheng J.X."/>
            <person name="Dai P.F."/>
            <person name="Guo W.B."/>
            <person name="Han X.H."/>
            <person name="Huang E.J."/>
            <person name="Li L.F."/>
            <person name="Wei W."/>
            <person name="Gao Y.C."/>
            <person name="Liu J.Z."/>
            <person name="Shao H.Z."/>
            <person name="Wang X."/>
            <person name="Wang C.C."/>
            <person name="Yang T.C."/>
            <person name="Huo Q.B."/>
            <person name="Li W."/>
            <person name="Chen H.Y."/>
            <person name="Chen S.E."/>
            <person name="Zhou L.G."/>
            <person name="Ni X.B."/>
            <person name="Tian J.H."/>
            <person name="Sheng Y."/>
            <person name="Liu T."/>
            <person name="Pan Y.S."/>
            <person name="Xia L.Y."/>
            <person name="Li J."/>
            <person name="Zhao F."/>
            <person name="Cao W.C."/>
        </authorList>
    </citation>
    <scope>NUCLEOTIDE SEQUENCE [LARGE SCALE GENOMIC DNA]</scope>
    <source>
        <strain evidence="1">Iper-2018</strain>
    </source>
</reference>
<keyword evidence="2" id="KW-1185">Reference proteome</keyword>
<comment type="caution">
    <text evidence="1">The sequence shown here is derived from an EMBL/GenBank/DDBJ whole genome shotgun (WGS) entry which is preliminary data.</text>
</comment>